<feature type="domain" description="HTH lysR-type" evidence="5">
    <location>
        <begin position="1"/>
        <end position="58"/>
    </location>
</feature>
<protein>
    <submittedName>
        <fullName evidence="6">LysR family transcriptional regulator</fullName>
    </submittedName>
</protein>
<proteinExistence type="inferred from homology"/>
<accession>A0A559KHU0</accession>
<evidence type="ECO:0000256" key="1">
    <source>
        <dbReference type="ARBA" id="ARBA00009437"/>
    </source>
</evidence>
<name>A0A559KHU0_9BACL</name>
<dbReference type="PROSITE" id="PS50931">
    <property type="entry name" value="HTH_LYSR"/>
    <property type="match status" value="1"/>
</dbReference>
<reference evidence="6 7" key="1">
    <citation type="submission" date="2019-07" db="EMBL/GenBank/DDBJ databases">
        <authorList>
            <person name="Kim J."/>
        </authorList>
    </citation>
    <scope>NUCLEOTIDE SEQUENCE [LARGE SCALE GENOMIC DNA]</scope>
    <source>
        <strain evidence="6 7">JC52</strain>
    </source>
</reference>
<dbReference type="RefSeq" id="WP_144843020.1">
    <property type="nucleotide sequence ID" value="NZ_VNJI01000002.1"/>
</dbReference>
<organism evidence="6 7">
    <name type="scientific">Paenibacillus cremeus</name>
    <dbReference type="NCBI Taxonomy" id="2163881"/>
    <lineage>
        <taxon>Bacteria</taxon>
        <taxon>Bacillati</taxon>
        <taxon>Bacillota</taxon>
        <taxon>Bacilli</taxon>
        <taxon>Bacillales</taxon>
        <taxon>Paenibacillaceae</taxon>
        <taxon>Paenibacillus</taxon>
    </lineage>
</organism>
<keyword evidence="7" id="KW-1185">Reference proteome</keyword>
<dbReference type="GO" id="GO:0003700">
    <property type="term" value="F:DNA-binding transcription factor activity"/>
    <property type="evidence" value="ECO:0007669"/>
    <property type="project" value="InterPro"/>
</dbReference>
<comment type="caution">
    <text evidence="6">The sequence shown here is derived from an EMBL/GenBank/DDBJ whole genome shotgun (WGS) entry which is preliminary data.</text>
</comment>
<dbReference type="Gene3D" id="3.40.190.290">
    <property type="match status" value="1"/>
</dbReference>
<evidence type="ECO:0000256" key="2">
    <source>
        <dbReference type="ARBA" id="ARBA00023015"/>
    </source>
</evidence>
<dbReference type="PANTHER" id="PTHR30126:SF78">
    <property type="entry name" value="HTH LYSR-TYPE DOMAIN-CONTAINING PROTEIN"/>
    <property type="match status" value="1"/>
</dbReference>
<dbReference type="InterPro" id="IPR036388">
    <property type="entry name" value="WH-like_DNA-bd_sf"/>
</dbReference>
<dbReference type="SUPFAM" id="SSF53850">
    <property type="entry name" value="Periplasmic binding protein-like II"/>
    <property type="match status" value="1"/>
</dbReference>
<dbReference type="PRINTS" id="PR00039">
    <property type="entry name" value="HTHLYSR"/>
</dbReference>
<dbReference type="InterPro" id="IPR000847">
    <property type="entry name" value="LysR_HTH_N"/>
</dbReference>
<keyword evidence="3" id="KW-0238">DNA-binding</keyword>
<keyword evidence="2" id="KW-0805">Transcription regulation</keyword>
<dbReference type="InterPro" id="IPR036390">
    <property type="entry name" value="WH_DNA-bd_sf"/>
</dbReference>
<dbReference type="Pfam" id="PF03466">
    <property type="entry name" value="LysR_substrate"/>
    <property type="match status" value="1"/>
</dbReference>
<dbReference type="SUPFAM" id="SSF46785">
    <property type="entry name" value="Winged helix' DNA-binding domain"/>
    <property type="match status" value="1"/>
</dbReference>
<evidence type="ECO:0000256" key="3">
    <source>
        <dbReference type="ARBA" id="ARBA00023125"/>
    </source>
</evidence>
<dbReference type="Proteomes" id="UP000317036">
    <property type="component" value="Unassembled WGS sequence"/>
</dbReference>
<comment type="similarity">
    <text evidence="1">Belongs to the LysR transcriptional regulatory family.</text>
</comment>
<evidence type="ECO:0000259" key="5">
    <source>
        <dbReference type="PROSITE" id="PS50931"/>
    </source>
</evidence>
<dbReference type="AlphaFoldDB" id="A0A559KHU0"/>
<evidence type="ECO:0000313" key="6">
    <source>
        <dbReference type="EMBL" id="TVY11686.1"/>
    </source>
</evidence>
<sequence>MNEKDCLMLQFISEEQNLTKAAERLFITQPALTYRLQQIEKDFGVPIITKNTRGVKLTPEGEYLVKYAQKNLIELRNTKDYLVSMRNEVTGNLRIGVFSYFGLHSLPPLLRNFLNAHPNVQINVHTGLSDEIFELLQLEEIHLAIVRGDFHWFDQKYLVHEGYISVISQERIELEQLPKLPRINYKVPKLTGKSSSTYVQSHSSLSRTIEEWWYERFNVPPFITMQVDTYETCKEMVKNGLGYAIIPSMFVKPDEKLHQIPLVWNNGEPIKRDTLMLYREASLQYTVVNRFISYIKNQT</sequence>
<dbReference type="Pfam" id="PF00126">
    <property type="entry name" value="HTH_1"/>
    <property type="match status" value="1"/>
</dbReference>
<dbReference type="InterPro" id="IPR005119">
    <property type="entry name" value="LysR_subst-bd"/>
</dbReference>
<dbReference type="OrthoDB" id="107670at2"/>
<dbReference type="PANTHER" id="PTHR30126">
    <property type="entry name" value="HTH-TYPE TRANSCRIPTIONAL REGULATOR"/>
    <property type="match status" value="1"/>
</dbReference>
<dbReference type="Gene3D" id="1.10.10.10">
    <property type="entry name" value="Winged helix-like DNA-binding domain superfamily/Winged helix DNA-binding domain"/>
    <property type="match status" value="1"/>
</dbReference>
<gene>
    <name evidence="6" type="ORF">FPZ49_03030</name>
</gene>
<dbReference type="CDD" id="cd05466">
    <property type="entry name" value="PBP2_LTTR_substrate"/>
    <property type="match status" value="1"/>
</dbReference>
<dbReference type="EMBL" id="VNJI01000002">
    <property type="protein sequence ID" value="TVY11686.1"/>
    <property type="molecule type" value="Genomic_DNA"/>
</dbReference>
<keyword evidence="4" id="KW-0804">Transcription</keyword>
<evidence type="ECO:0000256" key="4">
    <source>
        <dbReference type="ARBA" id="ARBA00023163"/>
    </source>
</evidence>
<dbReference type="GO" id="GO:0000976">
    <property type="term" value="F:transcription cis-regulatory region binding"/>
    <property type="evidence" value="ECO:0007669"/>
    <property type="project" value="TreeGrafter"/>
</dbReference>
<evidence type="ECO:0000313" key="7">
    <source>
        <dbReference type="Proteomes" id="UP000317036"/>
    </source>
</evidence>